<dbReference type="Proteomes" id="UP001379945">
    <property type="component" value="Unassembled WGS sequence"/>
</dbReference>
<dbReference type="RefSeq" id="WP_341397871.1">
    <property type="nucleotide sequence ID" value="NZ_JBBUTI010000003.1"/>
</dbReference>
<accession>A0ABU9C4M0</accession>
<organism evidence="2 3">
    <name type="scientific">Ideonella margarita</name>
    <dbReference type="NCBI Taxonomy" id="2984191"/>
    <lineage>
        <taxon>Bacteria</taxon>
        <taxon>Pseudomonadati</taxon>
        <taxon>Pseudomonadota</taxon>
        <taxon>Betaproteobacteria</taxon>
        <taxon>Burkholderiales</taxon>
        <taxon>Sphaerotilaceae</taxon>
        <taxon>Ideonella</taxon>
    </lineage>
</organism>
<feature type="region of interest" description="Disordered" evidence="1">
    <location>
        <begin position="64"/>
        <end position="84"/>
    </location>
</feature>
<evidence type="ECO:0000313" key="3">
    <source>
        <dbReference type="Proteomes" id="UP001379945"/>
    </source>
</evidence>
<gene>
    <name evidence="2" type="ORF">AACH00_04510</name>
</gene>
<protein>
    <recommendedName>
        <fullName evidence="4">DUF1795 domain-containing protein</fullName>
    </recommendedName>
</protein>
<dbReference type="EMBL" id="JBBUTI010000003">
    <property type="protein sequence ID" value="MEK8045604.1"/>
    <property type="molecule type" value="Genomic_DNA"/>
</dbReference>
<name>A0ABU9C4M0_9BURK</name>
<proteinExistence type="predicted"/>
<evidence type="ECO:0000313" key="2">
    <source>
        <dbReference type="EMBL" id="MEK8045604.1"/>
    </source>
</evidence>
<comment type="caution">
    <text evidence="2">The sequence shown here is derived from an EMBL/GenBank/DDBJ whole genome shotgun (WGS) entry which is preliminary data.</text>
</comment>
<reference evidence="2 3" key="1">
    <citation type="submission" date="2024-04" db="EMBL/GenBank/DDBJ databases">
        <title>Novel species of the genus Ideonella isolated from streams.</title>
        <authorList>
            <person name="Lu H."/>
        </authorList>
    </citation>
    <scope>NUCLEOTIDE SEQUENCE [LARGE SCALE GENOMIC DNA]</scope>
    <source>
        <strain evidence="2 3">LYT19W</strain>
    </source>
</reference>
<sequence length="139" mass="15058">MPCRPDHHERSLQVAGATVAMELHVCEVNGTLFAVSAADMKDPAKVDAALHDLRDSALGKLRGEPVADTKAPAWPGMTPQPGAGRWTWTGPWPDGQRKQVLLRLAARGTWVVQAMVLGPEGENTVSAWAPFEEALRFQP</sequence>
<evidence type="ECO:0008006" key="4">
    <source>
        <dbReference type="Google" id="ProtNLM"/>
    </source>
</evidence>
<evidence type="ECO:0000256" key="1">
    <source>
        <dbReference type="SAM" id="MobiDB-lite"/>
    </source>
</evidence>
<keyword evidence="3" id="KW-1185">Reference proteome</keyword>